<dbReference type="Pfam" id="PF24968">
    <property type="entry name" value="DUF7770"/>
    <property type="match status" value="1"/>
</dbReference>
<dbReference type="Proteomes" id="UP000029665">
    <property type="component" value="Unassembled WGS sequence"/>
</dbReference>
<dbReference type="InterPro" id="IPR056672">
    <property type="entry name" value="DUF7770"/>
</dbReference>
<dbReference type="OMA" id="TGSGCLW"/>
<proteinExistence type="predicted"/>
<protein>
    <recommendedName>
        <fullName evidence="1">DUF7770 domain-containing protein</fullName>
    </recommendedName>
</protein>
<keyword evidence="3" id="KW-1185">Reference proteome</keyword>
<accession>A0A060T020</accession>
<comment type="caution">
    <text evidence="2">The sequence shown here is derived from an EMBL/GenBank/DDBJ whole genome shotgun (WGS) entry which is preliminary data.</text>
</comment>
<organism evidence="2 3">
    <name type="scientific">Pycnoporus cinnabarinus</name>
    <name type="common">Cinnabar-red polypore</name>
    <name type="synonym">Trametes cinnabarina</name>
    <dbReference type="NCBI Taxonomy" id="5643"/>
    <lineage>
        <taxon>Eukaryota</taxon>
        <taxon>Fungi</taxon>
        <taxon>Dikarya</taxon>
        <taxon>Basidiomycota</taxon>
        <taxon>Agaricomycotina</taxon>
        <taxon>Agaricomycetes</taxon>
        <taxon>Polyporales</taxon>
        <taxon>Polyporaceae</taxon>
        <taxon>Trametes</taxon>
    </lineage>
</organism>
<gene>
    <name evidence="2" type="ORF">BN946_scf184714.g4</name>
</gene>
<dbReference type="AlphaFoldDB" id="A0A060T020"/>
<sequence length="181" mass="20161">MATVYDKGLVAADKDRVVSGIVVTASGTVSTSPDYPNYFHWRFYLILQPSNTNLHAGMSQTHSVVFDMIPTNPPTGCFVITSKPESASTARLKIELPLATVGSPTVKQLIALFMEKGMNRYRFDDTGSGCLWWVTTGVRLLEQAGLLEAGACQKLEHFHHEHAKAHPERHPTPMRKGEFYW</sequence>
<name>A0A060T020_PYCCI</name>
<dbReference type="EMBL" id="CCBP010000509">
    <property type="protein sequence ID" value="CDO77829.1"/>
    <property type="molecule type" value="Genomic_DNA"/>
</dbReference>
<evidence type="ECO:0000259" key="1">
    <source>
        <dbReference type="Pfam" id="PF24968"/>
    </source>
</evidence>
<dbReference type="HOGENOM" id="CLU_085826_1_0_1"/>
<evidence type="ECO:0000313" key="3">
    <source>
        <dbReference type="Proteomes" id="UP000029665"/>
    </source>
</evidence>
<feature type="domain" description="DUF7770" evidence="1">
    <location>
        <begin position="22"/>
        <end position="180"/>
    </location>
</feature>
<dbReference type="OrthoDB" id="3527137at2759"/>
<reference evidence="2" key="1">
    <citation type="submission" date="2014-01" db="EMBL/GenBank/DDBJ databases">
        <title>The genome of the white-rot fungus Pycnoporus cinnabarinus: a basidiomycete model with a versatile arsenal for lignocellulosic biomass breakdown.</title>
        <authorList>
            <person name="Levasseur A."/>
            <person name="Lomascolo A."/>
            <person name="Ruiz-Duenas F.J."/>
            <person name="Uzan E."/>
            <person name="Piumi F."/>
            <person name="Kues U."/>
            <person name="Ram A.F.J."/>
            <person name="Murat C."/>
            <person name="Haon M."/>
            <person name="Benoit I."/>
            <person name="Arfi Y."/>
            <person name="Chevret D."/>
            <person name="Drula E."/>
            <person name="Kwon M.J."/>
            <person name="Gouret P."/>
            <person name="Lesage-Meessen L."/>
            <person name="Lombard V."/>
            <person name="Mariette J."/>
            <person name="Noirot C."/>
            <person name="Park J."/>
            <person name="Patyshakuliyeva A."/>
            <person name="Wieneger R.A.B."/>
            <person name="Wosten H.A.B."/>
            <person name="Martin F."/>
            <person name="Coutinho P.M."/>
            <person name="de Vries R."/>
            <person name="Martinez A.T."/>
            <person name="Klopp C."/>
            <person name="Pontarotti P."/>
            <person name="Henrissat B."/>
            <person name="Record E."/>
        </authorList>
    </citation>
    <scope>NUCLEOTIDE SEQUENCE [LARGE SCALE GENOMIC DNA]</scope>
    <source>
        <strain evidence="2">BRFM137</strain>
    </source>
</reference>
<dbReference type="STRING" id="5643.A0A060T020"/>
<evidence type="ECO:0000313" key="2">
    <source>
        <dbReference type="EMBL" id="CDO77829.1"/>
    </source>
</evidence>